<protein>
    <recommendedName>
        <fullName evidence="4">Nuclear pore complex protein Nup98-Nup96</fullName>
    </recommendedName>
</protein>
<sequence length="736" mass="73992">MFQKPAFGSTNTSTFGSFNAGTSTASPFSGFKPAAGAGAFGAPPAFGAAATPQPAASGGLFGSSNTSGGLFGNNAASTSAPAFGATSGGFGFGASTSTGGLFGANTSTGLFGNAQNTSAFGAKPAGFGFGSTTTATPATGGLFGSTPSTGTGLFGQQNTSMTGGGLFNNTSAFGQQQTATGTGHVKYNPVVGTDVVVKSGASQNINIKHHCITCMKEYENKSLEELRLEDYTAGRKGATGGMFGGGFTTQVQENKPLFGGTTAFGQPAATTASSVFGAPALGTSTGFGQTNTFSFGGAATPAGGAGLFGASKPAFGAAPAPSTGLFGATTTQAPTFGTNTSSAFGFGTNTQNQSGGLFGAKPATSGFGAAPSSGFGAFGGGGLFQAKPQQTAPAFGTTTPAFGTSMPGAFGTTTSTSGGLFGGGSAFGKPATTQPTFSFNTQPALGTGGLGTLGGTQSSFATQQKPGAPAFGLGGGSLFPQQNTTFRTGLDSGLGGGMFGNNTSLGGLGLNANNTSLANNSLSGASATNDYHSQILTLAARPYGDEPLFKHLLPESSTTAEDILKPTNPAAVKAVLDNSGYKVTSPGTRLKLQPRAALPTDKKSLFDGLEESDASLEDKLSLKPSRKRLVLRPDQHNHSNRSLEEQPSQPQLNGSHTEQDKVDAPATNDQVERAKRAVNFDDKNADNSADKNGSWLSGSKVSWNDKEKPIEEPTPRLYPSLDKEINNQTSERRASW</sequence>
<feature type="compositionally biased region" description="Polar residues" evidence="1">
    <location>
        <begin position="645"/>
        <end position="656"/>
    </location>
</feature>
<dbReference type="EMBL" id="JBEUOH010000030">
    <property type="protein sequence ID" value="KAL0858327.1"/>
    <property type="molecule type" value="Genomic_DNA"/>
</dbReference>
<feature type="compositionally biased region" description="Basic and acidic residues" evidence="1">
    <location>
        <begin position="703"/>
        <end position="714"/>
    </location>
</feature>
<dbReference type="Gene3D" id="1.10.10.2360">
    <property type="match status" value="1"/>
</dbReference>
<dbReference type="PANTHER" id="PTHR23198:SF6">
    <property type="entry name" value="NUCLEAR PORE COMPLEX PROTEIN NUP98-NUP96"/>
    <property type="match status" value="1"/>
</dbReference>
<dbReference type="Pfam" id="PF21240">
    <property type="entry name" value="Nup98_GLEBS"/>
    <property type="match status" value="1"/>
</dbReference>
<dbReference type="InterPro" id="IPR037665">
    <property type="entry name" value="Nucleoporin_S59-like"/>
</dbReference>
<accession>A0ABR3H0N8</accession>
<organism evidence="2 3">
    <name type="scientific">Loxostege sticticalis</name>
    <name type="common">Beet webworm moth</name>
    <dbReference type="NCBI Taxonomy" id="481309"/>
    <lineage>
        <taxon>Eukaryota</taxon>
        <taxon>Metazoa</taxon>
        <taxon>Ecdysozoa</taxon>
        <taxon>Arthropoda</taxon>
        <taxon>Hexapoda</taxon>
        <taxon>Insecta</taxon>
        <taxon>Pterygota</taxon>
        <taxon>Neoptera</taxon>
        <taxon>Endopterygota</taxon>
        <taxon>Lepidoptera</taxon>
        <taxon>Glossata</taxon>
        <taxon>Ditrysia</taxon>
        <taxon>Pyraloidea</taxon>
        <taxon>Crambidae</taxon>
        <taxon>Pyraustinae</taxon>
        <taxon>Loxostege</taxon>
    </lineage>
</organism>
<gene>
    <name evidence="2" type="ORF">ABMA27_012222</name>
</gene>
<feature type="region of interest" description="Disordered" evidence="1">
    <location>
        <begin position="450"/>
        <end position="485"/>
    </location>
</feature>
<dbReference type="Proteomes" id="UP001549920">
    <property type="component" value="Unassembled WGS sequence"/>
</dbReference>
<feature type="compositionally biased region" description="Basic and acidic residues" evidence="1">
    <location>
        <begin position="721"/>
        <end position="736"/>
    </location>
</feature>
<reference evidence="2 3" key="1">
    <citation type="submission" date="2024-06" db="EMBL/GenBank/DDBJ databases">
        <title>A chromosome-level genome assembly of beet webworm, Loxostege sticticalis.</title>
        <authorList>
            <person name="Zhang Y."/>
        </authorList>
    </citation>
    <scope>NUCLEOTIDE SEQUENCE [LARGE SCALE GENOMIC DNA]</scope>
    <source>
        <strain evidence="2">AQ026</strain>
        <tissue evidence="2">Whole body</tissue>
    </source>
</reference>
<evidence type="ECO:0008006" key="4">
    <source>
        <dbReference type="Google" id="ProtNLM"/>
    </source>
</evidence>
<comment type="caution">
    <text evidence="2">The sequence shown here is derived from an EMBL/GenBank/DDBJ whole genome shotgun (WGS) entry which is preliminary data.</text>
</comment>
<keyword evidence="3" id="KW-1185">Reference proteome</keyword>
<name>A0ABR3H0N8_LOXSC</name>
<dbReference type="PANTHER" id="PTHR23198">
    <property type="entry name" value="NUCLEOPORIN"/>
    <property type="match status" value="1"/>
</dbReference>
<evidence type="ECO:0000313" key="2">
    <source>
        <dbReference type="EMBL" id="KAL0858327.1"/>
    </source>
</evidence>
<feature type="compositionally biased region" description="Basic and acidic residues" evidence="1">
    <location>
        <begin position="670"/>
        <end position="689"/>
    </location>
</feature>
<evidence type="ECO:0000256" key="1">
    <source>
        <dbReference type="SAM" id="MobiDB-lite"/>
    </source>
</evidence>
<evidence type="ECO:0000313" key="3">
    <source>
        <dbReference type="Proteomes" id="UP001549920"/>
    </source>
</evidence>
<feature type="region of interest" description="Disordered" evidence="1">
    <location>
        <begin position="626"/>
        <end position="736"/>
    </location>
</feature>
<feature type="compositionally biased region" description="Basic and acidic residues" evidence="1">
    <location>
        <begin position="631"/>
        <end position="644"/>
    </location>
</feature>
<proteinExistence type="predicted"/>